<keyword evidence="4" id="KW-1185">Reference proteome</keyword>
<accession>A0A7X5KNU9</accession>
<reference evidence="3 4" key="1">
    <citation type="submission" date="2020-01" db="EMBL/GenBank/DDBJ databases">
        <title>Anaeroalcalibacter tamaniensis gen. nov., sp. nov., moderately halophilic strictly anaerobic fermenter bacterium from mud volcano of Taman peninsula.</title>
        <authorList>
            <person name="Frolova A."/>
            <person name="Merkel A.Y."/>
            <person name="Slobodkin A.I."/>
        </authorList>
    </citation>
    <scope>NUCLEOTIDE SEQUENCE [LARGE SCALE GENOMIC DNA]</scope>
    <source>
        <strain evidence="3 4">F-3ap</strain>
    </source>
</reference>
<dbReference type="Gene3D" id="1.10.10.10">
    <property type="entry name" value="Winged helix-like DNA-binding domain superfamily/Winged helix DNA-binding domain"/>
    <property type="match status" value="1"/>
</dbReference>
<comment type="caution">
    <text evidence="3">The sequence shown here is derived from an EMBL/GenBank/DDBJ whole genome shotgun (WGS) entry which is preliminary data.</text>
</comment>
<dbReference type="EMBL" id="JAAEEH010000030">
    <property type="protein sequence ID" value="NDL68193.1"/>
    <property type="molecule type" value="Genomic_DNA"/>
</dbReference>
<dbReference type="PANTHER" id="PTHR37296:SF1">
    <property type="entry name" value="CONSERVED VIRULENCE FACTOR B"/>
    <property type="match status" value="1"/>
</dbReference>
<organism evidence="3 4">
    <name type="scientific">Anaerotalea alkaliphila</name>
    <dbReference type="NCBI Taxonomy" id="2662126"/>
    <lineage>
        <taxon>Bacteria</taxon>
        <taxon>Bacillati</taxon>
        <taxon>Bacillota</taxon>
        <taxon>Clostridia</taxon>
        <taxon>Eubacteriales</taxon>
        <taxon>Anaerotalea</taxon>
    </lineage>
</organism>
<gene>
    <name evidence="3" type="ORF">GXN74_10615</name>
</gene>
<dbReference type="Pfam" id="PF17783">
    <property type="entry name" value="WHD_CvfB"/>
    <property type="match status" value="1"/>
</dbReference>
<comment type="similarity">
    <text evidence="1">Belongs to the CvfB family.</text>
</comment>
<dbReference type="AlphaFoldDB" id="A0A7X5KNU9"/>
<dbReference type="GO" id="GO:0003676">
    <property type="term" value="F:nucleic acid binding"/>
    <property type="evidence" value="ECO:0007669"/>
    <property type="project" value="InterPro"/>
</dbReference>
<dbReference type="Pfam" id="PF13509">
    <property type="entry name" value="S1_2"/>
    <property type="match status" value="2"/>
</dbReference>
<sequence>MEVGRTQTLEVARLATMGIFLKEKEGKAEDAVLLPKNQVPEEVAVGQMLEVFVYKDSQDRAIATRKTPRLTLDSPAAKLEVVDKTEFGAFLDWGLEKHLFLPYKQQTEKVKLGDQVLVSLYVDKSGRLCGTMDVYDLLRDDSPYKVDDMVEGTVHALKDFGALVAVDNLYHGMVPDREVHGNLAYGETRSFRVTKVREDGKLDLSPQAKAHIQMDADSKTILEVLEHQDGFLALTDQSSPEEVARELGMSKKAFKRAVGKLYKEKRILLEDRGIRLVSP</sequence>
<protein>
    <submittedName>
        <fullName evidence="3">RNA-binding protein</fullName>
    </submittedName>
</protein>
<dbReference type="Proteomes" id="UP000461585">
    <property type="component" value="Unassembled WGS sequence"/>
</dbReference>
<dbReference type="InterPro" id="IPR039566">
    <property type="entry name" value="CvfB_S1_st"/>
</dbReference>
<evidence type="ECO:0000313" key="3">
    <source>
        <dbReference type="EMBL" id="NDL68193.1"/>
    </source>
</evidence>
<evidence type="ECO:0000313" key="4">
    <source>
        <dbReference type="Proteomes" id="UP000461585"/>
    </source>
</evidence>
<feature type="domain" description="S1 motif" evidence="2">
    <location>
        <begin position="147"/>
        <end position="207"/>
    </location>
</feature>
<dbReference type="PIRSF" id="PIRSF012524">
    <property type="entry name" value="YitL_S1"/>
    <property type="match status" value="1"/>
</dbReference>
<dbReference type="PROSITE" id="PS50126">
    <property type="entry name" value="S1"/>
    <property type="match status" value="1"/>
</dbReference>
<evidence type="ECO:0000259" key="2">
    <source>
        <dbReference type="PROSITE" id="PS50126"/>
    </source>
</evidence>
<evidence type="ECO:0000256" key="1">
    <source>
        <dbReference type="PIRNR" id="PIRNR012524"/>
    </source>
</evidence>
<dbReference type="PANTHER" id="PTHR37296">
    <property type="entry name" value="CONSERVED VIRULENCE FACTOR B"/>
    <property type="match status" value="1"/>
</dbReference>
<dbReference type="InterPro" id="IPR040764">
    <property type="entry name" value="CvfB_WH"/>
</dbReference>
<name>A0A7X5KNU9_9FIRM</name>
<dbReference type="InterPro" id="IPR014464">
    <property type="entry name" value="CvfB_fam"/>
</dbReference>
<dbReference type="InterPro" id="IPR003029">
    <property type="entry name" value="S1_domain"/>
</dbReference>
<dbReference type="InterPro" id="IPR012340">
    <property type="entry name" value="NA-bd_OB-fold"/>
</dbReference>
<dbReference type="InterPro" id="IPR036388">
    <property type="entry name" value="WH-like_DNA-bd_sf"/>
</dbReference>
<dbReference type="SUPFAM" id="SSF50249">
    <property type="entry name" value="Nucleic acid-binding proteins"/>
    <property type="match status" value="1"/>
</dbReference>
<dbReference type="Gene3D" id="2.40.50.140">
    <property type="entry name" value="Nucleic acid-binding proteins"/>
    <property type="match status" value="2"/>
</dbReference>
<proteinExistence type="inferred from homology"/>
<dbReference type="SMART" id="SM00316">
    <property type="entry name" value="S1"/>
    <property type="match status" value="2"/>
</dbReference>